<protein>
    <submittedName>
        <fullName evidence="6">Iron deficiency-induced protein A</fullName>
    </submittedName>
</protein>
<dbReference type="RefSeq" id="WP_206425800.1">
    <property type="nucleotide sequence ID" value="NZ_CP033896.1"/>
</dbReference>
<dbReference type="GO" id="GO:0046872">
    <property type="term" value="F:metal ion binding"/>
    <property type="evidence" value="ECO:0007669"/>
    <property type="project" value="UniProtKB-KW"/>
</dbReference>
<keyword evidence="4" id="KW-0479">Metal-binding</keyword>
<feature type="binding site" evidence="4">
    <location>
        <position position="48"/>
    </location>
    <ligand>
        <name>Fe cation</name>
        <dbReference type="ChEBI" id="CHEBI:24875"/>
    </ligand>
</feature>
<evidence type="ECO:0000313" key="6">
    <source>
        <dbReference type="EMBL" id="AZA12473.1"/>
    </source>
</evidence>
<dbReference type="InterPro" id="IPR026045">
    <property type="entry name" value="Ferric-bd"/>
</dbReference>
<feature type="chain" id="PRO_5018297996" evidence="5">
    <location>
        <begin position="25"/>
        <end position="348"/>
    </location>
</feature>
<evidence type="ECO:0000256" key="5">
    <source>
        <dbReference type="SAM" id="SignalP"/>
    </source>
</evidence>
<keyword evidence="7" id="KW-1185">Reference proteome</keyword>
<evidence type="ECO:0000256" key="1">
    <source>
        <dbReference type="ARBA" id="ARBA00008520"/>
    </source>
</evidence>
<dbReference type="PANTHER" id="PTHR30006">
    <property type="entry name" value="THIAMINE-BINDING PERIPLASMIC PROTEIN-RELATED"/>
    <property type="match status" value="1"/>
</dbReference>
<keyword evidence="2" id="KW-0410">Iron transport</keyword>
<evidence type="ECO:0000256" key="4">
    <source>
        <dbReference type="PIRSR" id="PIRSR002825-1"/>
    </source>
</evidence>
<dbReference type="GO" id="GO:0030288">
    <property type="term" value="C:outer membrane-bounded periplasmic space"/>
    <property type="evidence" value="ECO:0007669"/>
    <property type="project" value="TreeGrafter"/>
</dbReference>
<name>A0A3G6J440_9CORY</name>
<dbReference type="Pfam" id="PF13416">
    <property type="entry name" value="SBP_bac_8"/>
    <property type="match status" value="1"/>
</dbReference>
<keyword evidence="3 5" id="KW-0732">Signal</keyword>
<dbReference type="Proteomes" id="UP000269019">
    <property type="component" value="Chromosome"/>
</dbReference>
<feature type="binding site" evidence="4">
    <location>
        <position position="233"/>
    </location>
    <ligand>
        <name>Fe cation</name>
        <dbReference type="ChEBI" id="CHEBI:24875"/>
    </ligand>
</feature>
<feature type="signal peptide" evidence="5">
    <location>
        <begin position="1"/>
        <end position="24"/>
    </location>
</feature>
<keyword evidence="4" id="KW-0408">Iron</keyword>
<gene>
    <name evidence="6" type="primary">idiA</name>
    <name evidence="6" type="ORF">CCHOA_00205</name>
</gene>
<feature type="binding site" evidence="4">
    <location>
        <position position="234"/>
    </location>
    <ligand>
        <name>Fe cation</name>
        <dbReference type="ChEBI" id="CHEBI:24875"/>
    </ligand>
</feature>
<dbReference type="EMBL" id="CP033896">
    <property type="protein sequence ID" value="AZA12473.1"/>
    <property type="molecule type" value="Genomic_DNA"/>
</dbReference>
<dbReference type="GO" id="GO:0006826">
    <property type="term" value="P:iron ion transport"/>
    <property type="evidence" value="ECO:0007669"/>
    <property type="project" value="UniProtKB-KW"/>
</dbReference>
<accession>A0A3G6J440</accession>
<keyword evidence="2" id="KW-0406">Ion transport</keyword>
<dbReference type="AlphaFoldDB" id="A0A3G6J440"/>
<dbReference type="PIRSF" id="PIRSF002825">
    <property type="entry name" value="CfbpA"/>
    <property type="match status" value="1"/>
</dbReference>
<dbReference type="KEGG" id="ccho:CCHOA_00205"/>
<evidence type="ECO:0000256" key="2">
    <source>
        <dbReference type="ARBA" id="ARBA00022496"/>
    </source>
</evidence>
<comment type="similarity">
    <text evidence="1">Belongs to the bacterial solute-binding protein 1 family.</text>
</comment>
<dbReference type="Gene3D" id="3.40.190.10">
    <property type="entry name" value="Periplasmic binding protein-like II"/>
    <property type="match status" value="2"/>
</dbReference>
<reference evidence="6 7" key="1">
    <citation type="submission" date="2018-11" db="EMBL/GenBank/DDBJ databases">
        <authorList>
            <person name="Kleinhagauer T."/>
            <person name="Glaeser S.P."/>
            <person name="Spergser J."/>
            <person name="Ruckert C."/>
            <person name="Kaempfer P."/>
            <person name="Busse H.-J."/>
        </authorList>
    </citation>
    <scope>NUCLEOTIDE SEQUENCE [LARGE SCALE GENOMIC DNA]</scope>
    <source>
        <strain evidence="6 7">200CH</strain>
    </source>
</reference>
<evidence type="ECO:0000313" key="7">
    <source>
        <dbReference type="Proteomes" id="UP000269019"/>
    </source>
</evidence>
<proteinExistence type="inferred from homology"/>
<keyword evidence="2" id="KW-0813">Transport</keyword>
<dbReference type="PROSITE" id="PS51257">
    <property type="entry name" value="PROKAR_LIPOPROTEIN"/>
    <property type="match status" value="1"/>
</dbReference>
<evidence type="ECO:0000256" key="3">
    <source>
        <dbReference type="ARBA" id="ARBA00022729"/>
    </source>
</evidence>
<dbReference type="PANTHER" id="PTHR30006:SF15">
    <property type="entry name" value="IRON-UTILIZATION PERIPLASMIC PROTEIN"/>
    <property type="match status" value="1"/>
</dbReference>
<dbReference type="InterPro" id="IPR006059">
    <property type="entry name" value="SBP"/>
</dbReference>
<organism evidence="6 7">
    <name type="scientific">Corynebacterium choanae</name>
    <dbReference type="NCBI Taxonomy" id="1862358"/>
    <lineage>
        <taxon>Bacteria</taxon>
        <taxon>Bacillati</taxon>
        <taxon>Actinomycetota</taxon>
        <taxon>Actinomycetes</taxon>
        <taxon>Mycobacteriales</taxon>
        <taxon>Corynebacteriaceae</taxon>
        <taxon>Corynebacterium</taxon>
    </lineage>
</organism>
<dbReference type="SUPFAM" id="SSF53850">
    <property type="entry name" value="Periplasmic binding protein-like II"/>
    <property type="match status" value="1"/>
</dbReference>
<sequence precursor="true">MRRLLATAAASCLALGLVACSSDAADTAEDAVTFSDGDNVVNLYTSRHYDVDKELYEMFREKTGLELNVVEGKSDELIERINREKAAPAADLLLTVGAESIAQLKNNDLIEETTSPTLESSIDPKYRGDDWVGLMARARVLAYNKDTVDPATLTTYESITAPEFKGKVLARSSSSSYNQALLASFIDLWGEEKATEWAQGVVDNFAREPKGNDIDQAKAVAAGEGDVAIMNSYYWARLANSSDPEDAKVTEKVGLVFPENTHMNLSYGALLKGAKHKENAIKFLEFMASPEVQEKIAKENGEFPLNPQVTLPEPQASWGKFTTQDLDFATFGNNKPEATIIFDKVGWK</sequence>